<sequence>MDHKLIKALLTELLQLPEPRCTPEKLLSNLTLAATAAGVSFTSAAAPLQVEHLQLAAALERLATELGAPYRGRAMLRLGAGLEGVELGAVIEPNESSSTLPRFVAFGSTAREALGGIQREIRATTPTRKPATGKRKAGVLSLKRLAEQTAGHAA</sequence>
<dbReference type="AlphaFoldDB" id="A0A6S5RRV6"/>
<organism evidence="1 2">
    <name type="scientific">Metapseudomonas otitidis</name>
    <dbReference type="NCBI Taxonomy" id="319939"/>
    <lineage>
        <taxon>Bacteria</taxon>
        <taxon>Pseudomonadati</taxon>
        <taxon>Pseudomonadota</taxon>
        <taxon>Gammaproteobacteria</taxon>
        <taxon>Pseudomonadales</taxon>
        <taxon>Pseudomonadaceae</taxon>
        <taxon>Metapseudomonas</taxon>
    </lineage>
</organism>
<reference evidence="1 2" key="1">
    <citation type="submission" date="2019-12" db="EMBL/GenBank/DDBJ databases">
        <title>complete genome sequences of Pseudomonas otitidis str. WP8-S17-CRE-03 isolated from wastewater treatment plant effluent.</title>
        <authorList>
            <person name="Sekizuka T."/>
            <person name="Itokawa K."/>
            <person name="Yatsu K."/>
            <person name="Inamine Y."/>
            <person name="Kuroda M."/>
        </authorList>
    </citation>
    <scope>NUCLEOTIDE SEQUENCE [LARGE SCALE GENOMIC DNA]</scope>
    <source>
        <strain evidence="1 2">WP8-S17-CRE-03</strain>
    </source>
</reference>
<evidence type="ECO:0000313" key="1">
    <source>
        <dbReference type="EMBL" id="BBT17380.1"/>
    </source>
</evidence>
<evidence type="ECO:0000313" key="2">
    <source>
        <dbReference type="Proteomes" id="UP000515591"/>
    </source>
</evidence>
<dbReference type="RefSeq" id="WP_182850382.1">
    <property type="nucleotide sequence ID" value="NZ_AP022213.1"/>
</dbReference>
<dbReference type="EMBL" id="AP022213">
    <property type="protein sequence ID" value="BBT17380.1"/>
    <property type="molecule type" value="Genomic_DNA"/>
</dbReference>
<accession>A0A6S5RRV6</accession>
<protein>
    <submittedName>
        <fullName evidence="1">Uncharacterized protein</fullName>
    </submittedName>
</protein>
<name>A0A6S5RRV6_9GAMM</name>
<gene>
    <name evidence="1" type="ORF">WP8S17C03_34290</name>
</gene>
<dbReference type="Proteomes" id="UP000515591">
    <property type="component" value="Chromosome"/>
</dbReference>
<proteinExistence type="predicted"/>